<feature type="domain" description="FIST C-domain" evidence="2">
    <location>
        <begin position="234"/>
        <end position="376"/>
    </location>
</feature>
<comment type="caution">
    <text evidence="3">The sequence shown here is derived from an EMBL/GenBank/DDBJ whole genome shotgun (WGS) entry which is preliminary data.</text>
</comment>
<proteinExistence type="predicted"/>
<keyword evidence="4" id="KW-1185">Reference proteome</keyword>
<gene>
    <name evidence="3" type="ORF">J2S41_005671</name>
</gene>
<sequence length="392" mass="40275">MTRLPVGSGFSRSHDSAAAGAEAARAALAGLDGAEPGLVIVCAAIRYDHAALLAAVREITGDTPLIGASTSGQLVDGDYLPPGESVSVLVLGAGVYTFGAAVTTGIGADVVAAGRDLARRALEAAGDGRTPHSALLVLADGMAGDMQAMLGGMYRVTGARVPVVGGAAADDRSFAGTSVFFGDRVLSDAAVAVWIGSDHPLHVVSGHGWRPLTLPMLVTRVNGLVVEEIDGRPAAEVFTEIVRKDSTARAEYHEGAWEGWHTGHSFGLIEPDGTQLIRGGFIDEAGALRTFLPLPEYCAVQVVSADQDDLLNASEGVVDDALEGLAAPAVMLTFSCVARSDLLSTRAPEEAARLHGAAAGRVSLFGFYTYGEFARSVGVAGYHNATIAALAL</sequence>
<accession>A0AAE4CC83</accession>
<dbReference type="SMART" id="SM01204">
    <property type="entry name" value="FIST_C"/>
    <property type="match status" value="1"/>
</dbReference>
<dbReference type="InterPro" id="IPR019494">
    <property type="entry name" value="FIST_C"/>
</dbReference>
<dbReference type="Pfam" id="PF10442">
    <property type="entry name" value="FIST_C"/>
    <property type="match status" value="1"/>
</dbReference>
<dbReference type="Pfam" id="PF08495">
    <property type="entry name" value="FIST"/>
    <property type="match status" value="1"/>
</dbReference>
<feature type="domain" description="FIST" evidence="1">
    <location>
        <begin position="35"/>
        <end position="233"/>
    </location>
</feature>
<dbReference type="InterPro" id="IPR013702">
    <property type="entry name" value="FIST_domain_N"/>
</dbReference>
<dbReference type="RefSeq" id="WP_310372078.1">
    <property type="nucleotide sequence ID" value="NZ_JAVDYB010000001.1"/>
</dbReference>
<dbReference type="AlphaFoldDB" id="A0AAE4CC83"/>
<dbReference type="PANTHER" id="PTHR40252">
    <property type="entry name" value="BLR0328 PROTEIN"/>
    <property type="match status" value="1"/>
</dbReference>
<name>A0AAE4CC83_9ACTN</name>
<dbReference type="EMBL" id="JAVDYB010000001">
    <property type="protein sequence ID" value="MDR7278893.1"/>
    <property type="molecule type" value="Genomic_DNA"/>
</dbReference>
<dbReference type="Proteomes" id="UP001183643">
    <property type="component" value="Unassembled WGS sequence"/>
</dbReference>
<dbReference type="PANTHER" id="PTHR40252:SF2">
    <property type="entry name" value="BLR0328 PROTEIN"/>
    <property type="match status" value="1"/>
</dbReference>
<reference evidence="3" key="1">
    <citation type="submission" date="2023-07" db="EMBL/GenBank/DDBJ databases">
        <title>Sequencing the genomes of 1000 actinobacteria strains.</title>
        <authorList>
            <person name="Klenk H.-P."/>
        </authorList>
    </citation>
    <scope>NUCLEOTIDE SEQUENCE</scope>
    <source>
        <strain evidence="3">DSM 44707</strain>
    </source>
</reference>
<dbReference type="SMART" id="SM00897">
    <property type="entry name" value="FIST"/>
    <property type="match status" value="1"/>
</dbReference>
<evidence type="ECO:0000259" key="1">
    <source>
        <dbReference type="SMART" id="SM00897"/>
    </source>
</evidence>
<protein>
    <submittedName>
        <fullName evidence="3">Uncharacterized protein</fullName>
    </submittedName>
</protein>
<evidence type="ECO:0000259" key="2">
    <source>
        <dbReference type="SMART" id="SM01204"/>
    </source>
</evidence>
<organism evidence="3 4">
    <name type="scientific">Catenuloplanes atrovinosus</name>
    <dbReference type="NCBI Taxonomy" id="137266"/>
    <lineage>
        <taxon>Bacteria</taxon>
        <taxon>Bacillati</taxon>
        <taxon>Actinomycetota</taxon>
        <taxon>Actinomycetes</taxon>
        <taxon>Micromonosporales</taxon>
        <taxon>Micromonosporaceae</taxon>
        <taxon>Catenuloplanes</taxon>
    </lineage>
</organism>
<evidence type="ECO:0000313" key="4">
    <source>
        <dbReference type="Proteomes" id="UP001183643"/>
    </source>
</evidence>
<evidence type="ECO:0000313" key="3">
    <source>
        <dbReference type="EMBL" id="MDR7278893.1"/>
    </source>
</evidence>